<keyword evidence="2" id="KW-1185">Reference proteome</keyword>
<accession>A0A239NSY6</accession>
<gene>
    <name evidence="1" type="ORF">SAMN05216276_106711</name>
</gene>
<organism evidence="1 2">
    <name type="scientific">Streptosporangium subroseum</name>
    <dbReference type="NCBI Taxonomy" id="106412"/>
    <lineage>
        <taxon>Bacteria</taxon>
        <taxon>Bacillati</taxon>
        <taxon>Actinomycetota</taxon>
        <taxon>Actinomycetes</taxon>
        <taxon>Streptosporangiales</taxon>
        <taxon>Streptosporangiaceae</taxon>
        <taxon>Streptosporangium</taxon>
    </lineage>
</organism>
<dbReference type="AlphaFoldDB" id="A0A239NSY6"/>
<proteinExistence type="predicted"/>
<protein>
    <submittedName>
        <fullName evidence="1">Uncharacterized protein</fullName>
    </submittedName>
</protein>
<reference evidence="1 2" key="1">
    <citation type="submission" date="2017-06" db="EMBL/GenBank/DDBJ databases">
        <authorList>
            <person name="Kim H.J."/>
            <person name="Triplett B.A."/>
        </authorList>
    </citation>
    <scope>NUCLEOTIDE SEQUENCE [LARGE SCALE GENOMIC DNA]</scope>
    <source>
        <strain evidence="1 2">CGMCC 4.2132</strain>
    </source>
</reference>
<evidence type="ECO:0000313" key="1">
    <source>
        <dbReference type="EMBL" id="SNT57553.1"/>
    </source>
</evidence>
<dbReference type="EMBL" id="FZOD01000067">
    <property type="protein sequence ID" value="SNT57553.1"/>
    <property type="molecule type" value="Genomic_DNA"/>
</dbReference>
<dbReference type="RefSeq" id="WP_089212471.1">
    <property type="nucleotide sequence ID" value="NZ_FZOD01000067.1"/>
</dbReference>
<sequence length="430" mass="46650">MPEPGIITDLSQRIVRILDIEPEWTVQVPGVIGFVAGEISVLLTVRGAEDWPAVLRIEARLARHAPDEPETWEFCHYLNSAPEFGSLGGRWVHDPASGVVALVVDLPVPEEPGLVGLYAEFVALLACRAEIAACNSIPQQKLGAGKALTLVAGRRRTIAHPLLDRLTETRRRGGDPAPVRAVVDLVRQSLPKGHVTWFGQGWYSAREDRLELWSGSGTVMALDVAENPRLGWGIMIGAGFLLASERRDMIAGGVVPDIPDFATDIRTLATLNREAAARGGVAPGCWTLGGGDNTVHRLFIPAALLAATPPDIAALFVDRLAWLTAEQFHAAFRYRAETVRVLLGPGWPGDEEADVIARREPYNDGAQPRNPHAICHFEDALGRVCGINADSLALWESRLTDEDRATPGVLDFPRITSGYIVGGASHRRRT</sequence>
<dbReference type="Proteomes" id="UP000198282">
    <property type="component" value="Unassembled WGS sequence"/>
</dbReference>
<evidence type="ECO:0000313" key="2">
    <source>
        <dbReference type="Proteomes" id="UP000198282"/>
    </source>
</evidence>
<name>A0A239NSY6_9ACTN</name>